<evidence type="ECO:0000256" key="3">
    <source>
        <dbReference type="ARBA" id="ARBA00022475"/>
    </source>
</evidence>
<dbReference type="AlphaFoldDB" id="A0A1G8ZA84"/>
<evidence type="ECO:0000256" key="5">
    <source>
        <dbReference type="ARBA" id="ARBA00022729"/>
    </source>
</evidence>
<feature type="transmembrane region" description="Helical" evidence="12">
    <location>
        <begin position="178"/>
        <end position="195"/>
    </location>
</feature>
<proteinExistence type="inferred from homology"/>
<name>A0A1G8ZA84_9LACT</name>
<dbReference type="GO" id="GO:0051205">
    <property type="term" value="P:protein insertion into membrane"/>
    <property type="evidence" value="ECO:0007669"/>
    <property type="project" value="TreeGrafter"/>
</dbReference>
<evidence type="ECO:0000259" key="14">
    <source>
        <dbReference type="Pfam" id="PF02096"/>
    </source>
</evidence>
<keyword evidence="16" id="KW-1185">Reference proteome</keyword>
<dbReference type="InterPro" id="IPR028055">
    <property type="entry name" value="YidC/Oxa/ALB_C"/>
</dbReference>
<feature type="domain" description="Membrane insertase YidC/Oxa/ALB C-terminal" evidence="14">
    <location>
        <begin position="64"/>
        <end position="253"/>
    </location>
</feature>
<dbReference type="GO" id="GO:0015031">
    <property type="term" value="P:protein transport"/>
    <property type="evidence" value="ECO:0007669"/>
    <property type="project" value="UniProtKB-KW"/>
</dbReference>
<dbReference type="GO" id="GO:0032977">
    <property type="term" value="F:membrane insertase activity"/>
    <property type="evidence" value="ECO:0007669"/>
    <property type="project" value="InterPro"/>
</dbReference>
<evidence type="ECO:0000313" key="15">
    <source>
        <dbReference type="EMBL" id="SDK11564.1"/>
    </source>
</evidence>
<keyword evidence="9" id="KW-0564">Palmitate</keyword>
<evidence type="ECO:0000256" key="6">
    <source>
        <dbReference type="ARBA" id="ARBA00022927"/>
    </source>
</evidence>
<dbReference type="PANTHER" id="PTHR12428">
    <property type="entry name" value="OXA1"/>
    <property type="match status" value="1"/>
</dbReference>
<keyword evidence="11 12" id="KW-0449">Lipoprotein</keyword>
<keyword evidence="10 12" id="KW-0143">Chaperone</keyword>
<dbReference type="STRING" id="426701.SAMN04488098_101325"/>
<keyword evidence="4 12" id="KW-0812">Transmembrane</keyword>
<reference evidence="16" key="1">
    <citation type="submission" date="2016-10" db="EMBL/GenBank/DDBJ databases">
        <authorList>
            <person name="Varghese N."/>
            <person name="Submissions S."/>
        </authorList>
    </citation>
    <scope>NUCLEOTIDE SEQUENCE [LARGE SCALE GENOMIC DNA]</scope>
    <source>
        <strain evidence="16">DSM 19181</strain>
    </source>
</reference>
<evidence type="ECO:0000256" key="2">
    <source>
        <dbReference type="ARBA" id="ARBA00022448"/>
    </source>
</evidence>
<dbReference type="GO" id="GO:0005886">
    <property type="term" value="C:plasma membrane"/>
    <property type="evidence" value="ECO:0007669"/>
    <property type="project" value="UniProtKB-SubCell"/>
</dbReference>
<feature type="transmembrane region" description="Helical" evidence="12">
    <location>
        <begin position="64"/>
        <end position="84"/>
    </location>
</feature>
<feature type="transmembrane region" description="Helical" evidence="12">
    <location>
        <begin position="216"/>
        <end position="232"/>
    </location>
</feature>
<dbReference type="RefSeq" id="WP_176759612.1">
    <property type="nucleotide sequence ID" value="NZ_FNFK01000013.1"/>
</dbReference>
<evidence type="ECO:0000256" key="8">
    <source>
        <dbReference type="ARBA" id="ARBA00023136"/>
    </source>
</evidence>
<comment type="similarity">
    <text evidence="12">Belongs to the OXA1/ALB3/YidC family. Type 2 subfamily.</text>
</comment>
<protein>
    <recommendedName>
        <fullName evidence="12">Membrane protein insertase YidC</fullName>
    </recommendedName>
    <alternativeName>
        <fullName evidence="12">Foldase YidC</fullName>
    </alternativeName>
    <alternativeName>
        <fullName evidence="12">Membrane integrase YidC</fullName>
    </alternativeName>
    <alternativeName>
        <fullName evidence="12">Membrane protein YidC</fullName>
    </alternativeName>
</protein>
<dbReference type="Proteomes" id="UP000199433">
    <property type="component" value="Unassembled WGS sequence"/>
</dbReference>
<keyword evidence="8 12" id="KW-0472">Membrane</keyword>
<evidence type="ECO:0000256" key="10">
    <source>
        <dbReference type="ARBA" id="ARBA00023186"/>
    </source>
</evidence>
<dbReference type="InterPro" id="IPR023060">
    <property type="entry name" value="YidC/YidC1/YidC2_Firmicutes"/>
</dbReference>
<dbReference type="PROSITE" id="PS51257">
    <property type="entry name" value="PROKAR_LIPOPROTEIN"/>
    <property type="match status" value="1"/>
</dbReference>
<evidence type="ECO:0000256" key="9">
    <source>
        <dbReference type="ARBA" id="ARBA00023139"/>
    </source>
</evidence>
<gene>
    <name evidence="12" type="primary">yidC</name>
    <name evidence="15" type="ORF">SAMN04488098_101325</name>
</gene>
<dbReference type="NCBIfam" id="TIGR03592">
    <property type="entry name" value="yidC_oxa1_cterm"/>
    <property type="match status" value="1"/>
</dbReference>
<dbReference type="HAMAP" id="MF_01811">
    <property type="entry name" value="YidC_type2"/>
    <property type="match status" value="1"/>
</dbReference>
<sequence length="328" mass="37138">MKNRTKRWLLSGGMLSIVLFLSGCMRVDQAGNPTGGFSQFLYDYLVLPTQSFIEILADLFGGNYGLSIIAITIIVRIIILPLSIKQQRTSMEQQTKMAVVKPVTDEIQAEMKETDDAQKKQELQQELMEVYRENNVNMLGGLSGCLPLLIQMPVFTAMFEAIRMSESIQNATWLGIELGQRSIILALLTGAVYYVQTRIMQAGMPEEQRKQSSSMMLMNPIMILMFSITGPAGLTLYWFAGGFVAIGQSLLTNLYYKPKLEKEMKEKHGDKQVVERKKPSRRKIQAEEVTTKQRKQVLPAPSAKDKRRNQSPFESKGRRNSGKQQRKN</sequence>
<dbReference type="Pfam" id="PF02096">
    <property type="entry name" value="60KD_IMP"/>
    <property type="match status" value="1"/>
</dbReference>
<evidence type="ECO:0000256" key="12">
    <source>
        <dbReference type="HAMAP-Rule" id="MF_01811"/>
    </source>
</evidence>
<keyword evidence="2 12" id="KW-0813">Transport</keyword>
<dbReference type="InterPro" id="IPR001708">
    <property type="entry name" value="YidC/ALB3/OXA1/COX18"/>
</dbReference>
<keyword evidence="3 12" id="KW-1003">Cell membrane</keyword>
<feature type="transmembrane region" description="Helical" evidence="12">
    <location>
        <begin position="136"/>
        <end position="158"/>
    </location>
</feature>
<dbReference type="InterPro" id="IPR047196">
    <property type="entry name" value="YidC_ALB_C"/>
</dbReference>
<dbReference type="CDD" id="cd20070">
    <property type="entry name" value="5TM_YidC_Alb3"/>
    <property type="match status" value="1"/>
</dbReference>
<dbReference type="PANTHER" id="PTHR12428:SF65">
    <property type="entry name" value="CYTOCHROME C OXIDASE ASSEMBLY PROTEIN COX18, MITOCHONDRIAL"/>
    <property type="match status" value="1"/>
</dbReference>
<accession>A0A1G8ZA84</accession>
<feature type="compositionally biased region" description="Basic residues" evidence="13">
    <location>
        <begin position="318"/>
        <end position="328"/>
    </location>
</feature>
<evidence type="ECO:0000256" key="11">
    <source>
        <dbReference type="ARBA" id="ARBA00023288"/>
    </source>
</evidence>
<evidence type="ECO:0000256" key="13">
    <source>
        <dbReference type="SAM" id="MobiDB-lite"/>
    </source>
</evidence>
<dbReference type="EMBL" id="FNFK01000013">
    <property type="protein sequence ID" value="SDK11564.1"/>
    <property type="molecule type" value="Genomic_DNA"/>
</dbReference>
<evidence type="ECO:0000256" key="4">
    <source>
        <dbReference type="ARBA" id="ARBA00022692"/>
    </source>
</evidence>
<keyword evidence="7 12" id="KW-1133">Transmembrane helix</keyword>
<feature type="compositionally biased region" description="Basic and acidic residues" evidence="13">
    <location>
        <begin position="265"/>
        <end position="277"/>
    </location>
</feature>
<keyword evidence="5 12" id="KW-0732">Signal</keyword>
<evidence type="ECO:0000256" key="1">
    <source>
        <dbReference type="ARBA" id="ARBA00004651"/>
    </source>
</evidence>
<evidence type="ECO:0000313" key="16">
    <source>
        <dbReference type="Proteomes" id="UP000199433"/>
    </source>
</evidence>
<comment type="function">
    <text evidence="12">Required for the insertion and/or proper folding and/or complex formation of integral membrane proteins into the membrane. Involved in integration of membrane proteins that insert both dependently and independently of the Sec translocase complex, as well as at least some lipoproteins.</text>
</comment>
<evidence type="ECO:0000256" key="7">
    <source>
        <dbReference type="ARBA" id="ARBA00022989"/>
    </source>
</evidence>
<dbReference type="PRINTS" id="PR00701">
    <property type="entry name" value="60KDINNERMP"/>
</dbReference>
<keyword evidence="6 12" id="KW-0653">Protein transport</keyword>
<comment type="subcellular location">
    <subcellularLocation>
        <location evidence="1 12">Cell membrane</location>
        <topology evidence="1 12">Multi-pass membrane protein</topology>
    </subcellularLocation>
</comment>
<organism evidence="15 16">
    <name type="scientific">Alkalibacterium thalassium</name>
    <dbReference type="NCBI Taxonomy" id="426701"/>
    <lineage>
        <taxon>Bacteria</taxon>
        <taxon>Bacillati</taxon>
        <taxon>Bacillota</taxon>
        <taxon>Bacilli</taxon>
        <taxon>Lactobacillales</taxon>
        <taxon>Carnobacteriaceae</taxon>
        <taxon>Alkalibacterium</taxon>
    </lineage>
</organism>
<feature type="region of interest" description="Disordered" evidence="13">
    <location>
        <begin position="265"/>
        <end position="328"/>
    </location>
</feature>